<dbReference type="Pfam" id="PF06738">
    <property type="entry name" value="ThrE"/>
    <property type="match status" value="1"/>
</dbReference>
<evidence type="ECO:0000313" key="10">
    <source>
        <dbReference type="EMBL" id="MBO2465460.1"/>
    </source>
</evidence>
<feature type="transmembrane region" description="Helical" evidence="8">
    <location>
        <begin position="358"/>
        <end position="376"/>
    </location>
</feature>
<keyword evidence="11" id="KW-1185">Reference proteome</keyword>
<dbReference type="InterPro" id="IPR050539">
    <property type="entry name" value="ThrE_Dicarb/AminoAcid_Exp"/>
</dbReference>
<proteinExistence type="inferred from homology"/>
<comment type="subcellular location">
    <subcellularLocation>
        <location evidence="1">Cell membrane</location>
        <topology evidence="1">Multi-pass membrane protein</topology>
    </subcellularLocation>
</comment>
<keyword evidence="5 8" id="KW-0472">Membrane</keyword>
<dbReference type="InterPro" id="IPR010619">
    <property type="entry name" value="ThrE-like_N"/>
</dbReference>
<feature type="region of interest" description="Disordered" evidence="7">
    <location>
        <begin position="1"/>
        <end position="92"/>
    </location>
</feature>
<feature type="transmembrane region" description="Helical" evidence="8">
    <location>
        <begin position="326"/>
        <end position="346"/>
    </location>
</feature>
<protein>
    <submittedName>
        <fullName evidence="10">Threonine/serine exporter family protein</fullName>
    </submittedName>
</protein>
<evidence type="ECO:0000256" key="5">
    <source>
        <dbReference type="ARBA" id="ARBA00023136"/>
    </source>
</evidence>
<keyword evidence="3 8" id="KW-0812">Transmembrane</keyword>
<keyword evidence="4 8" id="KW-1133">Transmembrane helix</keyword>
<reference evidence="10 11" key="1">
    <citation type="submission" date="2021-03" db="EMBL/GenBank/DDBJ databases">
        <title>Actinomadura violae sp. nov., isolated from lichen in Thailand.</title>
        <authorList>
            <person name="Kanchanasin P."/>
            <person name="Saeng-In P."/>
            <person name="Phongsopitanun W."/>
            <person name="Yuki M."/>
            <person name="Kudo T."/>
            <person name="Ohkuma M."/>
            <person name="Tanasupawat S."/>
        </authorList>
    </citation>
    <scope>NUCLEOTIDE SEQUENCE [LARGE SCALE GENOMIC DNA]</scope>
    <source>
        <strain evidence="10 11">LCR2-06</strain>
    </source>
</reference>
<evidence type="ECO:0000256" key="7">
    <source>
        <dbReference type="SAM" id="MobiDB-lite"/>
    </source>
</evidence>
<keyword evidence="2" id="KW-1003">Cell membrane</keyword>
<evidence type="ECO:0000259" key="9">
    <source>
        <dbReference type="Pfam" id="PF06738"/>
    </source>
</evidence>
<feature type="transmembrane region" description="Helical" evidence="8">
    <location>
        <begin position="411"/>
        <end position="429"/>
    </location>
</feature>
<feature type="compositionally biased region" description="Gly residues" evidence="7">
    <location>
        <begin position="55"/>
        <end position="69"/>
    </location>
</feature>
<evidence type="ECO:0000256" key="4">
    <source>
        <dbReference type="ARBA" id="ARBA00022989"/>
    </source>
</evidence>
<evidence type="ECO:0000313" key="11">
    <source>
        <dbReference type="Proteomes" id="UP000680206"/>
    </source>
</evidence>
<feature type="transmembrane region" description="Helical" evidence="8">
    <location>
        <begin position="382"/>
        <end position="399"/>
    </location>
</feature>
<evidence type="ECO:0000256" key="2">
    <source>
        <dbReference type="ARBA" id="ARBA00022475"/>
    </source>
</evidence>
<evidence type="ECO:0000256" key="6">
    <source>
        <dbReference type="ARBA" id="ARBA00034125"/>
    </source>
</evidence>
<feature type="transmembrane region" description="Helical" evidence="8">
    <location>
        <begin position="256"/>
        <end position="279"/>
    </location>
</feature>
<feature type="transmembrane region" description="Helical" evidence="8">
    <location>
        <begin position="449"/>
        <end position="467"/>
    </location>
</feature>
<dbReference type="PANTHER" id="PTHR34390">
    <property type="entry name" value="UPF0442 PROTEIN YJJB-RELATED"/>
    <property type="match status" value="1"/>
</dbReference>
<feature type="transmembrane region" description="Helical" evidence="8">
    <location>
        <begin position="202"/>
        <end position="223"/>
    </location>
</feature>
<dbReference type="EMBL" id="JAGEPF010000046">
    <property type="protein sequence ID" value="MBO2465460.1"/>
    <property type="molecule type" value="Genomic_DNA"/>
</dbReference>
<evidence type="ECO:0000256" key="3">
    <source>
        <dbReference type="ARBA" id="ARBA00022692"/>
    </source>
</evidence>
<feature type="transmembrane region" description="Helical" evidence="8">
    <location>
        <begin position="291"/>
        <end position="314"/>
    </location>
</feature>
<evidence type="ECO:0000256" key="1">
    <source>
        <dbReference type="ARBA" id="ARBA00004651"/>
    </source>
</evidence>
<evidence type="ECO:0000256" key="8">
    <source>
        <dbReference type="SAM" id="Phobius"/>
    </source>
</evidence>
<gene>
    <name evidence="10" type="ORF">J4709_48660</name>
</gene>
<name>A0ABS3SB76_9ACTN</name>
<feature type="compositionally biased region" description="Basic and acidic residues" evidence="7">
    <location>
        <begin position="70"/>
        <end position="92"/>
    </location>
</feature>
<comment type="caution">
    <text evidence="10">The sequence shown here is derived from an EMBL/GenBank/DDBJ whole genome shotgun (WGS) entry which is preliminary data.</text>
</comment>
<dbReference type="Proteomes" id="UP000680206">
    <property type="component" value="Unassembled WGS sequence"/>
</dbReference>
<feature type="domain" description="Threonine/serine exporter-like N-terminal" evidence="9">
    <location>
        <begin position="124"/>
        <end position="311"/>
    </location>
</feature>
<feature type="transmembrane region" description="Helical" evidence="8">
    <location>
        <begin position="230"/>
        <end position="250"/>
    </location>
</feature>
<accession>A0ABS3SB76</accession>
<sequence>MTRFTTPGGDGKERHGGGPPATGAAPPAALRHRNRAGAGPGAGGAAHREPVRGAAAGGGRAVPGPGAGRDGVHPRTDRADVHRRNRDAGDRNVHRRGGRLLWPAPLELTIVGRTVVIQYAPPDREPRVMLKVARTSDNRDLQRAVAIYRLVDDVVSNDLDLSGAERRMREIRRHVPMWPWWARMAARAVLAASVALQAHGTLGGAGFAMGMLVVVNRTGWLIARGRIPGYYATFVQAALVAGLGIVALHYDVVSSQVYASATAANLVLLLPVSSLVSLAQDAITRFGTTAAVRLVHVVLVFLALFAGIATVGVLTKDARIVGNAQSVRFAALPILFALPAAAIGAAGNGLAAGGTLRLLPFAALMGMLGIAVRTLAHGHFDLPSSLAVLIAAIALGTVAGRLAPRLRLPPGALVTPAIGASLLPAPAVYRSLSAYTAGVPGTGRQLFSALITTAAIGAGIVLGNILGAKKELREPHEPDQNPQEE</sequence>
<comment type="similarity">
    <text evidence="6">Belongs to the ThrE exporter (TC 2.A.79) family.</text>
</comment>
<organism evidence="10 11">
    <name type="scientific">Actinomadura violacea</name>
    <dbReference type="NCBI Taxonomy" id="2819934"/>
    <lineage>
        <taxon>Bacteria</taxon>
        <taxon>Bacillati</taxon>
        <taxon>Actinomycetota</taxon>
        <taxon>Actinomycetes</taxon>
        <taxon>Streptosporangiales</taxon>
        <taxon>Thermomonosporaceae</taxon>
        <taxon>Actinomadura</taxon>
    </lineage>
</organism>